<dbReference type="EMBL" id="CCCS020000052">
    <property type="protein sequence ID" value="CDQ11615.1"/>
    <property type="molecule type" value="Genomic_DNA"/>
</dbReference>
<dbReference type="Pfam" id="PF02656">
    <property type="entry name" value="DUF202"/>
    <property type="match status" value="1"/>
</dbReference>
<evidence type="ECO:0000313" key="8">
    <source>
        <dbReference type="EMBL" id="SMH66102.1"/>
    </source>
</evidence>
<protein>
    <recommendedName>
        <fullName evidence="6">DUF202 domain-containing protein</fullName>
    </recommendedName>
</protein>
<evidence type="ECO:0000259" key="6">
    <source>
        <dbReference type="Pfam" id="PF02656"/>
    </source>
</evidence>
<proteinExistence type="predicted"/>
<dbReference type="EMBL" id="LT841305">
    <property type="protein sequence ID" value="SMH66102.1"/>
    <property type="molecule type" value="Genomic_DNA"/>
</dbReference>
<evidence type="ECO:0000256" key="5">
    <source>
        <dbReference type="SAM" id="Phobius"/>
    </source>
</evidence>
<evidence type="ECO:0000256" key="1">
    <source>
        <dbReference type="ARBA" id="ARBA00004127"/>
    </source>
</evidence>
<reference evidence="8 9" key="3">
    <citation type="submission" date="2017-03" db="EMBL/GenBank/DDBJ databases">
        <authorList>
            <person name="Regsiter A."/>
            <person name="William W."/>
        </authorList>
    </citation>
    <scope>NUCLEOTIDE SEQUENCE [LARGE SCALE GENOMIC DNA]</scope>
    <source>
        <strain evidence="8">PRJEB5721</strain>
    </source>
</reference>
<evidence type="ECO:0000256" key="2">
    <source>
        <dbReference type="ARBA" id="ARBA00022692"/>
    </source>
</evidence>
<comment type="subcellular location">
    <subcellularLocation>
        <location evidence="1">Endomembrane system</location>
        <topology evidence="1">Multi-pass membrane protein</topology>
    </subcellularLocation>
</comment>
<evidence type="ECO:0000313" key="7">
    <source>
        <dbReference type="EMBL" id="CDQ11615.1"/>
    </source>
</evidence>
<reference evidence="7" key="1">
    <citation type="submission" date="2014-03" db="EMBL/GenBank/DDBJ databases">
        <authorList>
            <person name="Genoscope - CEA"/>
        </authorList>
    </citation>
    <scope>NUCLEOTIDE SEQUENCE [LARGE SCALE GENOMIC DNA]</scope>
    <source>
        <strain evidence="7">CF27</strain>
    </source>
</reference>
<gene>
    <name evidence="8" type="ORF">AFERRI_20891</name>
    <name evidence="7" type="ORF">AFERRI_560164</name>
</gene>
<dbReference type="AlphaFoldDB" id="A0A060UT79"/>
<reference evidence="7" key="2">
    <citation type="submission" date="2014-07" db="EMBL/GenBank/DDBJ databases">
        <title>Initial genome analysis of the psychrotolerant acidophile Acidithiobacillus ferrivorans CF27: insights into iron and sulfur oxidation pathways and into biofilm formation.</title>
        <authorList>
            <person name="Talla E."/>
            <person name="Hedrich S."/>
            <person name="Mangenot S."/>
            <person name="Ji B."/>
            <person name="Johnson D.B."/>
            <person name="Barbe V."/>
            <person name="Bonnefoy V."/>
        </authorList>
    </citation>
    <scope>NUCLEOTIDE SEQUENCE [LARGE SCALE GENOMIC DNA]</scope>
    <source>
        <strain evidence="7">CF27</strain>
    </source>
</reference>
<feature type="transmembrane region" description="Helical" evidence="5">
    <location>
        <begin position="61"/>
        <end position="82"/>
    </location>
</feature>
<keyword evidence="4 5" id="KW-0472">Membrane</keyword>
<feature type="domain" description="DUF202" evidence="6">
    <location>
        <begin position="24"/>
        <end position="83"/>
    </location>
</feature>
<keyword evidence="2 5" id="KW-0812">Transmembrane</keyword>
<dbReference type="Proteomes" id="UP000193925">
    <property type="component" value="Chromosome AFERRI"/>
</dbReference>
<accession>A0A060UT79</accession>
<organism evidence="7">
    <name type="scientific">Acidithiobacillus ferrivorans</name>
    <dbReference type="NCBI Taxonomy" id="160808"/>
    <lineage>
        <taxon>Bacteria</taxon>
        <taxon>Pseudomonadati</taxon>
        <taxon>Pseudomonadota</taxon>
        <taxon>Acidithiobacillia</taxon>
        <taxon>Acidithiobacillales</taxon>
        <taxon>Acidithiobacillaceae</taxon>
        <taxon>Acidithiobacillus</taxon>
    </lineage>
</organism>
<keyword evidence="9" id="KW-1185">Reference proteome</keyword>
<evidence type="ECO:0000256" key="4">
    <source>
        <dbReference type="ARBA" id="ARBA00023136"/>
    </source>
</evidence>
<keyword evidence="3 5" id="KW-1133">Transmembrane helix</keyword>
<name>A0A060UT79_9PROT</name>
<evidence type="ECO:0000313" key="9">
    <source>
        <dbReference type="Proteomes" id="UP000193925"/>
    </source>
</evidence>
<evidence type="ECO:0000256" key="3">
    <source>
        <dbReference type="ARBA" id="ARBA00022989"/>
    </source>
</evidence>
<sequence>MNNMPYNKFNPREFILRDWLALDRTVLANERTFLAYTRTSLTLVLAGLTFIRFFGPDIWSTIGYISLISGTTLWVTGVKRYLHILGHYRAMIIAENKALNDNKGSAVTP</sequence>
<feature type="transmembrane region" description="Helical" evidence="5">
    <location>
        <begin position="33"/>
        <end position="55"/>
    </location>
</feature>
<dbReference type="GO" id="GO:0012505">
    <property type="term" value="C:endomembrane system"/>
    <property type="evidence" value="ECO:0007669"/>
    <property type="project" value="UniProtKB-SubCell"/>
</dbReference>
<dbReference type="InterPro" id="IPR003807">
    <property type="entry name" value="DUF202"/>
</dbReference>